<protein>
    <submittedName>
        <fullName evidence="2">Uncharacterized protein</fullName>
    </submittedName>
</protein>
<keyword evidence="3" id="KW-1185">Reference proteome</keyword>
<organism evidence="2 3">
    <name type="scientific">Pseudoroseomonas cervicalis ATCC 49957</name>
    <dbReference type="NCBI Taxonomy" id="525371"/>
    <lineage>
        <taxon>Bacteria</taxon>
        <taxon>Pseudomonadati</taxon>
        <taxon>Pseudomonadota</taxon>
        <taxon>Alphaproteobacteria</taxon>
        <taxon>Acetobacterales</taxon>
        <taxon>Roseomonadaceae</taxon>
        <taxon>Roseomonas</taxon>
    </lineage>
</organism>
<evidence type="ECO:0000256" key="1">
    <source>
        <dbReference type="SAM" id="MobiDB-lite"/>
    </source>
</evidence>
<feature type="compositionally biased region" description="Basic and acidic residues" evidence="1">
    <location>
        <begin position="196"/>
        <end position="205"/>
    </location>
</feature>
<name>D5RM79_9PROT</name>
<sequence>MLRADRLMDEDILSAGPLHRQLAVLQGRLAQAFPPARFAHGVVPARLDAKVWADMVGRAPYVGIGFLGIGGTETSARKLQGRCSWRVFLVAKNARPAERFTGDARAPGLFGMIHAAAIFLQGHTPEPPGDRAEAEGTIIVGAIDNAYGADWLDMNGACATLEVSMPLSLSAQYRGEELLRLATSWPSGEDGGATLEDMHELGQDQ</sequence>
<dbReference type="EMBL" id="ADVL01000352">
    <property type="protein sequence ID" value="EFH11595.1"/>
    <property type="molecule type" value="Genomic_DNA"/>
</dbReference>
<accession>D5RM79</accession>
<feature type="region of interest" description="Disordered" evidence="1">
    <location>
        <begin position="185"/>
        <end position="205"/>
    </location>
</feature>
<dbReference type="AlphaFoldDB" id="D5RM79"/>
<dbReference type="Proteomes" id="UP000005324">
    <property type="component" value="Unassembled WGS sequence"/>
</dbReference>
<evidence type="ECO:0000313" key="3">
    <source>
        <dbReference type="Proteomes" id="UP000005324"/>
    </source>
</evidence>
<dbReference type="HOGENOM" id="CLU_1336673_0_0_5"/>
<gene>
    <name evidence="2" type="ORF">HMPREF0731_2190</name>
</gene>
<evidence type="ECO:0000313" key="2">
    <source>
        <dbReference type="EMBL" id="EFH11595.1"/>
    </source>
</evidence>
<reference evidence="2 3" key="1">
    <citation type="submission" date="2010-04" db="EMBL/GenBank/DDBJ databases">
        <authorList>
            <person name="Qin X."/>
            <person name="Bachman B."/>
            <person name="Battles P."/>
            <person name="Bell A."/>
            <person name="Bess C."/>
            <person name="Bickham C."/>
            <person name="Chaboub L."/>
            <person name="Chen D."/>
            <person name="Coyle M."/>
            <person name="Deiros D.R."/>
            <person name="Dinh H."/>
            <person name="Forbes L."/>
            <person name="Fowler G."/>
            <person name="Francisco L."/>
            <person name="Fu Q."/>
            <person name="Gubbala S."/>
            <person name="Hale W."/>
            <person name="Han Y."/>
            <person name="Hemphill L."/>
            <person name="Highlander S.K."/>
            <person name="Hirani K."/>
            <person name="Hogues M."/>
            <person name="Jackson L."/>
            <person name="Jakkamsetti A."/>
            <person name="Javaid M."/>
            <person name="Jiang H."/>
            <person name="Korchina V."/>
            <person name="Kovar C."/>
            <person name="Lara F."/>
            <person name="Lee S."/>
            <person name="Mata R."/>
            <person name="Mathew T."/>
            <person name="Moen C."/>
            <person name="Morales K."/>
            <person name="Munidasa M."/>
            <person name="Nazareth L."/>
            <person name="Ngo R."/>
            <person name="Nguyen L."/>
            <person name="Okwuonu G."/>
            <person name="Ongeri F."/>
            <person name="Patil S."/>
            <person name="Petrosino J."/>
            <person name="Pham C."/>
            <person name="Pham P."/>
            <person name="Pu L.-L."/>
            <person name="Puazo M."/>
            <person name="Raj R."/>
            <person name="Reid J."/>
            <person name="Rouhana J."/>
            <person name="Saada N."/>
            <person name="Shang Y."/>
            <person name="Simmons D."/>
            <person name="Thornton R."/>
            <person name="Warren J."/>
            <person name="Weissenberger G."/>
            <person name="Zhang J."/>
            <person name="Zhang L."/>
            <person name="Zhou C."/>
            <person name="Zhu D."/>
            <person name="Muzny D."/>
            <person name="Worley K."/>
            <person name="Gibbs R."/>
        </authorList>
    </citation>
    <scope>NUCLEOTIDE SEQUENCE [LARGE SCALE GENOMIC DNA]</scope>
    <source>
        <strain evidence="2 3">ATCC 49957</strain>
    </source>
</reference>
<comment type="caution">
    <text evidence="2">The sequence shown here is derived from an EMBL/GenBank/DDBJ whole genome shotgun (WGS) entry which is preliminary data.</text>
</comment>
<proteinExistence type="predicted"/>